<dbReference type="RefSeq" id="WP_284254455.1">
    <property type="nucleotide sequence ID" value="NZ_BAAAQO010000002.1"/>
</dbReference>
<feature type="domain" description="SseB protein N-terminal" evidence="2">
    <location>
        <begin position="12"/>
        <end position="118"/>
    </location>
</feature>
<evidence type="ECO:0000313" key="3">
    <source>
        <dbReference type="EMBL" id="GMA95744.1"/>
    </source>
</evidence>
<evidence type="ECO:0000313" key="4">
    <source>
        <dbReference type="Proteomes" id="UP001157034"/>
    </source>
</evidence>
<keyword evidence="4" id="KW-1185">Reference proteome</keyword>
<protein>
    <recommendedName>
        <fullName evidence="2">SseB protein N-terminal domain-containing protein</fullName>
    </recommendedName>
</protein>
<evidence type="ECO:0000256" key="1">
    <source>
        <dbReference type="SAM" id="MobiDB-lite"/>
    </source>
</evidence>
<dbReference type="EMBL" id="BSVB01000001">
    <property type="protein sequence ID" value="GMA95744.1"/>
    <property type="molecule type" value="Genomic_DNA"/>
</dbReference>
<reference evidence="4" key="1">
    <citation type="journal article" date="2019" name="Int. J. Syst. Evol. Microbiol.">
        <title>The Global Catalogue of Microorganisms (GCM) 10K type strain sequencing project: providing services to taxonomists for standard genome sequencing and annotation.</title>
        <authorList>
            <consortium name="The Broad Institute Genomics Platform"/>
            <consortium name="The Broad Institute Genome Sequencing Center for Infectious Disease"/>
            <person name="Wu L."/>
            <person name="Ma J."/>
        </authorList>
    </citation>
    <scope>NUCLEOTIDE SEQUENCE [LARGE SCALE GENOMIC DNA]</scope>
    <source>
        <strain evidence="4">NBRC 108894</strain>
    </source>
</reference>
<organism evidence="3 4">
    <name type="scientific">Pseudolysinimonas kribbensis</name>
    <dbReference type="NCBI Taxonomy" id="433641"/>
    <lineage>
        <taxon>Bacteria</taxon>
        <taxon>Bacillati</taxon>
        <taxon>Actinomycetota</taxon>
        <taxon>Actinomycetes</taxon>
        <taxon>Micrococcales</taxon>
        <taxon>Microbacteriaceae</taxon>
        <taxon>Pseudolysinimonas</taxon>
    </lineage>
</organism>
<feature type="compositionally biased region" description="Pro residues" evidence="1">
    <location>
        <begin position="269"/>
        <end position="286"/>
    </location>
</feature>
<gene>
    <name evidence="3" type="ORF">GCM10025881_25680</name>
</gene>
<evidence type="ECO:0000259" key="2">
    <source>
        <dbReference type="Pfam" id="PF07179"/>
    </source>
</evidence>
<dbReference type="InterPro" id="IPR009839">
    <property type="entry name" value="SseB_N"/>
</dbReference>
<name>A0ABQ6K5U0_9MICO</name>
<comment type="caution">
    <text evidence="3">The sequence shown here is derived from an EMBL/GenBank/DDBJ whole genome shotgun (WGS) entry which is preliminary data.</text>
</comment>
<accession>A0ABQ6K5U0</accession>
<sequence>MDPVPARDLTPLEAAIRSFNAGEDPSAGVLQRAFLAGRVRVLSASEIPTDGTLDGARLFGLGGAEGEGYLVVFTDEDRVPEDVGRAHPWMLVTSGESALGLTTQGITVNPGSDPTLAVAVKSAGVEDMRALARARHATADARAARAPHELESAIAATGVDGITGVEILRFAATLWPAAVVVPSSRPLEGPIDLDACYTFGPDDGRLLAVFTDRDQLGEFTAAHVLETTGGELVHRLPDGASLIINPQRPDQLALSAEGLRLMATMAERPMPPDPGAGAPTPEPPTSGAPAAEEGRRRGLFGRRRA</sequence>
<feature type="region of interest" description="Disordered" evidence="1">
    <location>
        <begin position="266"/>
        <end position="305"/>
    </location>
</feature>
<dbReference type="Proteomes" id="UP001157034">
    <property type="component" value="Unassembled WGS sequence"/>
</dbReference>
<proteinExistence type="predicted"/>
<dbReference type="Pfam" id="PF07179">
    <property type="entry name" value="SseB"/>
    <property type="match status" value="1"/>
</dbReference>